<feature type="region of interest" description="Disordered" evidence="1">
    <location>
        <begin position="22"/>
        <end position="43"/>
    </location>
</feature>
<proteinExistence type="predicted"/>
<dbReference type="AlphaFoldDB" id="A0A4S9C0K8"/>
<accession>A0A4S9C0K8</accession>
<evidence type="ECO:0000313" key="2">
    <source>
        <dbReference type="EMBL" id="THW99714.1"/>
    </source>
</evidence>
<sequence>MILHHSEEWNFQKDTSKRRAGYVPNTEHDTATSGQNTSILKPTTPETFQAGLNAREKAHMYHDTLRDTKFHVEHGTLPHELIIPAWDHLAIGETKARTPSRPVPALGNPATATPAAGSELVMTGAHWSLIHLYLLVRLFLLSKAFY</sequence>
<protein>
    <submittedName>
        <fullName evidence="2">Uncharacterized protein</fullName>
    </submittedName>
</protein>
<organism evidence="2">
    <name type="scientific">Aureobasidium pullulans</name>
    <name type="common">Black yeast</name>
    <name type="synonym">Pullularia pullulans</name>
    <dbReference type="NCBI Taxonomy" id="5580"/>
    <lineage>
        <taxon>Eukaryota</taxon>
        <taxon>Fungi</taxon>
        <taxon>Dikarya</taxon>
        <taxon>Ascomycota</taxon>
        <taxon>Pezizomycotina</taxon>
        <taxon>Dothideomycetes</taxon>
        <taxon>Dothideomycetidae</taxon>
        <taxon>Dothideales</taxon>
        <taxon>Saccotheciaceae</taxon>
        <taxon>Aureobasidium</taxon>
    </lineage>
</organism>
<name>A0A4S9C0K8_AURPU</name>
<feature type="compositionally biased region" description="Polar residues" evidence="1">
    <location>
        <begin position="31"/>
        <end position="43"/>
    </location>
</feature>
<evidence type="ECO:0000256" key="1">
    <source>
        <dbReference type="SAM" id="MobiDB-lite"/>
    </source>
</evidence>
<reference evidence="2" key="1">
    <citation type="submission" date="2018-10" db="EMBL/GenBank/DDBJ databases">
        <title>Fifty Aureobasidium pullulans genomes reveal a recombining polyextremotolerant generalist.</title>
        <authorList>
            <person name="Gostincar C."/>
            <person name="Turk M."/>
            <person name="Zajc J."/>
            <person name="Gunde-Cimerman N."/>
        </authorList>
    </citation>
    <scope>NUCLEOTIDE SEQUENCE [LARGE SCALE GENOMIC DNA]</scope>
    <source>
        <strain evidence="2">EXF-10085</strain>
    </source>
</reference>
<comment type="caution">
    <text evidence="2">The sequence shown here is derived from an EMBL/GenBank/DDBJ whole genome shotgun (WGS) entry which is preliminary data.</text>
</comment>
<gene>
    <name evidence="2" type="ORF">D6D13_09975</name>
</gene>
<dbReference type="EMBL" id="QZAS01000070">
    <property type="protein sequence ID" value="THW99714.1"/>
    <property type="molecule type" value="Genomic_DNA"/>
</dbReference>